<dbReference type="eggNOG" id="COG0556">
    <property type="taxonomic scope" value="Bacteria"/>
</dbReference>
<feature type="region of interest" description="Disordered" evidence="15">
    <location>
        <begin position="113"/>
        <end position="139"/>
    </location>
</feature>
<feature type="compositionally biased region" description="Low complexity" evidence="15">
    <location>
        <begin position="10"/>
        <end position="19"/>
    </location>
</feature>
<feature type="region of interest" description="Disordered" evidence="15">
    <location>
        <begin position="1"/>
        <end position="36"/>
    </location>
</feature>
<dbReference type="NCBIfam" id="TIGR00631">
    <property type="entry name" value="uvrb"/>
    <property type="match status" value="1"/>
</dbReference>
<evidence type="ECO:0000256" key="12">
    <source>
        <dbReference type="ARBA" id="ARBA00029504"/>
    </source>
</evidence>
<keyword evidence="4 13" id="KW-0547">Nucleotide-binding</keyword>
<dbReference type="SMART" id="SM00490">
    <property type="entry name" value="HELICc"/>
    <property type="match status" value="1"/>
</dbReference>
<dbReference type="Pfam" id="PF12344">
    <property type="entry name" value="UvrB"/>
    <property type="match status" value="1"/>
</dbReference>
<dbReference type="CDD" id="cd17916">
    <property type="entry name" value="DEXHc_UvrB"/>
    <property type="match status" value="1"/>
</dbReference>
<dbReference type="GO" id="GO:0009432">
    <property type="term" value="P:SOS response"/>
    <property type="evidence" value="ECO:0007669"/>
    <property type="project" value="UniProtKB-UniRule"/>
</dbReference>
<evidence type="ECO:0000256" key="9">
    <source>
        <dbReference type="ARBA" id="ARBA00023204"/>
    </source>
</evidence>
<evidence type="ECO:0000256" key="13">
    <source>
        <dbReference type="HAMAP-Rule" id="MF_00204"/>
    </source>
</evidence>
<dbReference type="STRING" id="395965.Msil_3671"/>
<dbReference type="InterPro" id="IPR004807">
    <property type="entry name" value="UvrB"/>
</dbReference>
<dbReference type="InterPro" id="IPR006935">
    <property type="entry name" value="Helicase/UvrB_N"/>
</dbReference>
<evidence type="ECO:0000256" key="6">
    <source>
        <dbReference type="ARBA" id="ARBA00022769"/>
    </source>
</evidence>
<dbReference type="PROSITE" id="PS50151">
    <property type="entry name" value="UVR"/>
    <property type="match status" value="1"/>
</dbReference>
<comment type="similarity">
    <text evidence="2 13 14">Belongs to the UvrB family.</text>
</comment>
<dbReference type="GO" id="GO:0009381">
    <property type="term" value="F:excinuclease ABC activity"/>
    <property type="evidence" value="ECO:0007669"/>
    <property type="project" value="UniProtKB-UniRule"/>
</dbReference>
<accession>B8EJ63</accession>
<feature type="short sequence motif" description="Beta-hairpin" evidence="13">
    <location>
        <begin position="228"/>
        <end position="251"/>
    </location>
</feature>
<evidence type="ECO:0000256" key="8">
    <source>
        <dbReference type="ARBA" id="ARBA00022881"/>
    </source>
</evidence>
<dbReference type="SUPFAM" id="SSF52540">
    <property type="entry name" value="P-loop containing nucleoside triphosphate hydrolases"/>
    <property type="match status" value="2"/>
</dbReference>
<comment type="function">
    <text evidence="13">The UvrABC repair system catalyzes the recognition and processing of DNA lesions. A damage recognition complex composed of 2 UvrA and 2 UvrB subunits scans DNA for abnormalities. Upon binding of the UvrA(2)B(2) complex to a putative damaged site, the DNA wraps around one UvrB monomer. DNA wrap is dependent on ATP binding by UvrB and probably causes local melting of the DNA helix, facilitating insertion of UvrB beta-hairpin between the DNA strands. Then UvrB probes one DNA strand for the presence of a lesion. If a lesion is found the UvrA subunits dissociate and the UvrB-DNA preincision complex is formed. This complex is subsequently bound by UvrC and the second UvrB is released. If no lesion is found, the DNA wraps around the other UvrB subunit that will check the other stand for damage.</text>
</comment>
<dbReference type="Pfam" id="PF04851">
    <property type="entry name" value="ResIII"/>
    <property type="match status" value="1"/>
</dbReference>
<evidence type="ECO:0000259" key="16">
    <source>
        <dbReference type="PROSITE" id="PS50151"/>
    </source>
</evidence>
<comment type="subcellular location">
    <subcellularLocation>
        <location evidence="1 13 14">Cytoplasm</location>
    </subcellularLocation>
</comment>
<keyword evidence="10 13" id="KW-0742">SOS response</keyword>
<evidence type="ECO:0000256" key="11">
    <source>
        <dbReference type="ARBA" id="ARBA00026033"/>
    </source>
</evidence>
<dbReference type="Gene3D" id="3.40.50.300">
    <property type="entry name" value="P-loop containing nucleotide triphosphate hydrolases"/>
    <property type="match status" value="3"/>
</dbReference>
<evidence type="ECO:0000259" key="18">
    <source>
        <dbReference type="PROSITE" id="PS51194"/>
    </source>
</evidence>
<feature type="compositionally biased region" description="Low complexity" evidence="15">
    <location>
        <begin position="855"/>
        <end position="865"/>
    </location>
</feature>
<dbReference type="InterPro" id="IPR001943">
    <property type="entry name" value="UVR_dom"/>
</dbReference>
<evidence type="ECO:0000256" key="15">
    <source>
        <dbReference type="SAM" id="MobiDB-lite"/>
    </source>
</evidence>
<dbReference type="GO" id="GO:0006289">
    <property type="term" value="P:nucleotide-excision repair"/>
    <property type="evidence" value="ECO:0007669"/>
    <property type="project" value="UniProtKB-UniRule"/>
</dbReference>
<dbReference type="InterPro" id="IPR001650">
    <property type="entry name" value="Helicase_C-like"/>
</dbReference>
<dbReference type="InterPro" id="IPR041471">
    <property type="entry name" value="UvrB_inter"/>
</dbReference>
<keyword evidence="3 13" id="KW-0963">Cytoplasm</keyword>
<dbReference type="GO" id="GO:0005737">
    <property type="term" value="C:cytoplasm"/>
    <property type="evidence" value="ECO:0007669"/>
    <property type="project" value="UniProtKB-SubCell"/>
</dbReference>
<dbReference type="GO" id="GO:0003677">
    <property type="term" value="F:DNA binding"/>
    <property type="evidence" value="ECO:0007669"/>
    <property type="project" value="UniProtKB-UniRule"/>
</dbReference>
<keyword evidence="8 13" id="KW-0267">Excision nuclease</keyword>
<dbReference type="HAMAP" id="MF_00204">
    <property type="entry name" value="UvrB"/>
    <property type="match status" value="1"/>
</dbReference>
<keyword evidence="9 13" id="KW-0234">DNA repair</keyword>
<dbReference type="EMBL" id="CP001280">
    <property type="protein sequence ID" value="ACK52555.1"/>
    <property type="molecule type" value="Genomic_DNA"/>
</dbReference>
<evidence type="ECO:0000259" key="17">
    <source>
        <dbReference type="PROSITE" id="PS51192"/>
    </source>
</evidence>
<dbReference type="InterPro" id="IPR027417">
    <property type="entry name" value="P-loop_NTPase"/>
</dbReference>
<organism evidence="19 20">
    <name type="scientific">Methylocella silvestris (strain DSM 15510 / CIP 108128 / LMG 27833 / NCIMB 13906 / BL2)</name>
    <dbReference type="NCBI Taxonomy" id="395965"/>
    <lineage>
        <taxon>Bacteria</taxon>
        <taxon>Pseudomonadati</taxon>
        <taxon>Pseudomonadota</taxon>
        <taxon>Alphaproteobacteria</taxon>
        <taxon>Hyphomicrobiales</taxon>
        <taxon>Beijerinckiaceae</taxon>
        <taxon>Methylocella</taxon>
    </lineage>
</organism>
<name>B8EJ63_METSB</name>
<keyword evidence="6 13" id="KW-0228">DNA excision</keyword>
<feature type="domain" description="UVR" evidence="16">
    <location>
        <begin position="760"/>
        <end position="795"/>
    </location>
</feature>
<dbReference type="GO" id="GO:0005524">
    <property type="term" value="F:ATP binding"/>
    <property type="evidence" value="ECO:0007669"/>
    <property type="project" value="UniProtKB-UniRule"/>
</dbReference>
<evidence type="ECO:0000256" key="14">
    <source>
        <dbReference type="RuleBase" id="RU003587"/>
    </source>
</evidence>
<dbReference type="Proteomes" id="UP000002257">
    <property type="component" value="Chromosome"/>
</dbReference>
<feature type="domain" description="Helicase ATP-binding" evidence="17">
    <location>
        <begin position="162"/>
        <end position="315"/>
    </location>
</feature>
<feature type="binding site" evidence="13">
    <location>
        <begin position="175"/>
        <end position="182"/>
    </location>
    <ligand>
        <name>ATP</name>
        <dbReference type="ChEBI" id="CHEBI:30616"/>
    </ligand>
</feature>
<dbReference type="Pfam" id="PF00271">
    <property type="entry name" value="Helicase_C"/>
    <property type="match status" value="1"/>
</dbReference>
<feature type="region of interest" description="Disordered" evidence="15">
    <location>
        <begin position="827"/>
        <end position="879"/>
    </location>
</feature>
<dbReference type="SMART" id="SM00487">
    <property type="entry name" value="DEXDc"/>
    <property type="match status" value="1"/>
</dbReference>
<dbReference type="PANTHER" id="PTHR24029">
    <property type="entry name" value="UVRABC SYSTEM PROTEIN B"/>
    <property type="match status" value="1"/>
</dbReference>
<dbReference type="PROSITE" id="PS51192">
    <property type="entry name" value="HELICASE_ATP_BIND_1"/>
    <property type="match status" value="1"/>
</dbReference>
<dbReference type="PANTHER" id="PTHR24029:SF0">
    <property type="entry name" value="UVRABC SYSTEM PROTEIN B"/>
    <property type="match status" value="1"/>
</dbReference>
<evidence type="ECO:0000256" key="1">
    <source>
        <dbReference type="ARBA" id="ARBA00004496"/>
    </source>
</evidence>
<comment type="domain">
    <text evidence="13">The beta-hairpin motif is involved in DNA binding.</text>
</comment>
<dbReference type="GO" id="GO:0009380">
    <property type="term" value="C:excinuclease repair complex"/>
    <property type="evidence" value="ECO:0007669"/>
    <property type="project" value="InterPro"/>
</dbReference>
<dbReference type="KEGG" id="msl:Msil_3671"/>
<dbReference type="GO" id="GO:0016887">
    <property type="term" value="F:ATP hydrolysis activity"/>
    <property type="evidence" value="ECO:0007669"/>
    <property type="project" value="InterPro"/>
</dbReference>
<dbReference type="Gene3D" id="4.10.860.10">
    <property type="entry name" value="UVR domain"/>
    <property type="match status" value="1"/>
</dbReference>
<dbReference type="SUPFAM" id="SSF46600">
    <property type="entry name" value="C-terminal UvrC-binding domain of UvrB"/>
    <property type="match status" value="1"/>
</dbReference>
<evidence type="ECO:0000256" key="10">
    <source>
        <dbReference type="ARBA" id="ARBA00023236"/>
    </source>
</evidence>
<evidence type="ECO:0000256" key="7">
    <source>
        <dbReference type="ARBA" id="ARBA00022840"/>
    </source>
</evidence>
<dbReference type="NCBIfam" id="NF003673">
    <property type="entry name" value="PRK05298.1"/>
    <property type="match status" value="1"/>
</dbReference>
<evidence type="ECO:0000256" key="2">
    <source>
        <dbReference type="ARBA" id="ARBA00008533"/>
    </source>
</evidence>
<keyword evidence="5 13" id="KW-0227">DNA damage</keyword>
<comment type="subunit">
    <text evidence="11 13 14">Forms a heterotetramer with UvrA during the search for lesions. Interacts with UvrC in an incision complex.</text>
</comment>
<keyword evidence="7 13" id="KW-0067">ATP-binding</keyword>
<dbReference type="InterPro" id="IPR024759">
    <property type="entry name" value="UvrB_YAD/RRR_dom"/>
</dbReference>
<dbReference type="InterPro" id="IPR036876">
    <property type="entry name" value="UVR_dom_sf"/>
</dbReference>
<gene>
    <name evidence="13" type="primary">uvrB</name>
    <name evidence="19" type="ordered locus">Msil_3671</name>
</gene>
<feature type="domain" description="Helicase C-terminal" evidence="18">
    <location>
        <begin position="567"/>
        <end position="720"/>
    </location>
</feature>
<dbReference type="RefSeq" id="WP_012592623.1">
    <property type="nucleotide sequence ID" value="NC_011666.1"/>
</dbReference>
<protein>
    <recommendedName>
        <fullName evidence="12 13">UvrABC system protein B</fullName>
        <shortName evidence="13">Protein UvrB</shortName>
    </recommendedName>
    <alternativeName>
        <fullName evidence="13">Excinuclease ABC subunit B</fullName>
    </alternativeName>
</protein>
<feature type="region of interest" description="Disordered" evidence="15">
    <location>
        <begin position="71"/>
        <end position="97"/>
    </location>
</feature>
<dbReference type="PROSITE" id="PS51194">
    <property type="entry name" value="HELICASE_CTER"/>
    <property type="match status" value="1"/>
</dbReference>
<reference evidence="19 20" key="1">
    <citation type="journal article" date="2010" name="J. Bacteriol.">
        <title>Complete genome sequence of the aerobic facultative methanotroph Methylocella silvestris BL2.</title>
        <authorList>
            <person name="Chen Y."/>
            <person name="Crombie A."/>
            <person name="Rahman M.T."/>
            <person name="Dedysh S.N."/>
            <person name="Liesack W."/>
            <person name="Stott M.B."/>
            <person name="Alam M."/>
            <person name="Theisen A.R."/>
            <person name="Murrell J.C."/>
            <person name="Dunfield P.F."/>
        </authorList>
    </citation>
    <scope>NUCLEOTIDE SEQUENCE [LARGE SCALE GENOMIC DNA]</scope>
    <source>
        <strain evidence="20">DSM 15510 / CIP 108128 / LMG 27833 / NCIMB 13906 / BL2</strain>
    </source>
</reference>
<evidence type="ECO:0000256" key="4">
    <source>
        <dbReference type="ARBA" id="ARBA00022741"/>
    </source>
</evidence>
<dbReference type="CDD" id="cd18790">
    <property type="entry name" value="SF2_C_UvrB"/>
    <property type="match status" value="1"/>
</dbReference>
<dbReference type="Pfam" id="PF17757">
    <property type="entry name" value="UvrB_inter"/>
    <property type="match status" value="1"/>
</dbReference>
<evidence type="ECO:0000256" key="3">
    <source>
        <dbReference type="ARBA" id="ARBA00022490"/>
    </source>
</evidence>
<dbReference type="AlphaFoldDB" id="B8EJ63"/>
<dbReference type="InterPro" id="IPR014001">
    <property type="entry name" value="Helicase_ATP-bd"/>
</dbReference>
<keyword evidence="20" id="KW-1185">Reference proteome</keyword>
<evidence type="ECO:0000256" key="5">
    <source>
        <dbReference type="ARBA" id="ARBA00022763"/>
    </source>
</evidence>
<dbReference type="OrthoDB" id="9806651at2"/>
<proteinExistence type="inferred from homology"/>
<evidence type="ECO:0000313" key="20">
    <source>
        <dbReference type="Proteomes" id="UP000002257"/>
    </source>
</evidence>
<sequence>MSKPPQSSVPAKRAAAKATKTPRSKASKPEVKPLGEHLAALLNPALNQKQPGFAEAPAAYEASPVSRIDAQLAESLGRSPDRGANGSSAPLYQPPGLSGAVATVESLKDLLERGDPNLREKTPWTPHRPDRPDKSEGGVKFKLVSEYEPKGDQPAAIEELVKGIAAHERDQVLLGVTGSGKTFTMAQVIQRTNRPALVLAPNKTLAAQLYGEFKSFFPDNAVEYFVSYYDYYQPEAYVPRSDTYIEKESSINEQIDRMRHAATRALLERDDVIIVASVSCIYGIGSVETYTAMTFTVKAGERIDQRQLIADLVALQYKRSAGDFSRGVFRVRGDTIDLFPAHYEDRAWRINFFGDSIETISEFDPLTGKKTQDLEFVKIYANSHYVTPRPTLLQSIKGIKIELKQRLAELYAGGRLLEAQRLEQRCMFDLEMLEATGSCAGIENYSRYLTGRRPGEPPPTLFEYLPDNALVFTDESHVTVPQIGAMYRGDFRRKATLAEYGFRLPSCLDNRPLRFEEWEAMRPQTIHVSATPGSWEMERTGGVFVEQIIRPTGLIDPPVEIRPARSQVDDLLGEVREVALRGYRSLITVLTKRMAEDLTEYLHEHGVRVRYMHSDIDTIERIEIIRDLRLGAFDALVGINLLREGLDIPECSLVAILDADKEGFLRSETSLVQTIGRAARNIDGKVILYADRETGSMQRAIAETSRRRDKQTAYNLEHGITPASIKRGIQDILGSVYERDHVTVDAGLVGAQSLVGHNFKATVTDLEKRMRAAAADLDFEEAARLRDELKRLQAVELAISADPMTSQRDVEASAGSYAGERKYGAAANMPANRPHKPTDNEMGPHNFGGGEAKPRAGARPAPRSTGGKGGTRVFKGKAR</sequence>
<evidence type="ECO:0000313" key="19">
    <source>
        <dbReference type="EMBL" id="ACK52555.1"/>
    </source>
</evidence>
<dbReference type="HOGENOM" id="CLU_009621_1_1_5"/>
<dbReference type="Pfam" id="PF02151">
    <property type="entry name" value="UVR"/>
    <property type="match status" value="1"/>
</dbReference>